<dbReference type="OrthoDB" id="5297091at2"/>
<accession>A0A346A222</accession>
<sequence length="75" mass="8091">MTNQDRTAHVLDVVALLTDRPAAGLARGQVGTVVEDLDAQTLLVEFSGDDGRAYAVEPFPRSELLVLHYVPEAAE</sequence>
<dbReference type="EMBL" id="CP031417">
    <property type="protein sequence ID" value="AXK83219.1"/>
    <property type="molecule type" value="Genomic_DNA"/>
</dbReference>
<dbReference type="Pfam" id="PF16277">
    <property type="entry name" value="DUF4926"/>
    <property type="match status" value="1"/>
</dbReference>
<name>A0A346A222_9HYPH</name>
<evidence type="ECO:0000313" key="1">
    <source>
        <dbReference type="EMBL" id="AXK83219.1"/>
    </source>
</evidence>
<organism evidence="1 2">
    <name type="scientific">Pseudolabrys taiwanensis</name>
    <dbReference type="NCBI Taxonomy" id="331696"/>
    <lineage>
        <taxon>Bacteria</taxon>
        <taxon>Pseudomonadati</taxon>
        <taxon>Pseudomonadota</taxon>
        <taxon>Alphaproteobacteria</taxon>
        <taxon>Hyphomicrobiales</taxon>
        <taxon>Xanthobacteraceae</taxon>
        <taxon>Pseudolabrys</taxon>
    </lineage>
</organism>
<dbReference type="Proteomes" id="UP000254889">
    <property type="component" value="Chromosome"/>
</dbReference>
<keyword evidence="2" id="KW-1185">Reference proteome</keyword>
<reference evidence="1 2" key="1">
    <citation type="submission" date="2018-07" db="EMBL/GenBank/DDBJ databases">
        <authorList>
            <person name="Quirk P.G."/>
            <person name="Krulwich T.A."/>
        </authorList>
    </citation>
    <scope>NUCLEOTIDE SEQUENCE [LARGE SCALE GENOMIC DNA]</scope>
    <source>
        <strain evidence="1 2">CC-BB4</strain>
    </source>
</reference>
<proteinExistence type="predicted"/>
<gene>
    <name evidence="1" type="ORF">DW352_23480</name>
</gene>
<protein>
    <submittedName>
        <fullName evidence="1">DUF4926 domain-containing protein</fullName>
    </submittedName>
</protein>
<evidence type="ECO:0000313" key="2">
    <source>
        <dbReference type="Proteomes" id="UP000254889"/>
    </source>
</evidence>
<dbReference type="InterPro" id="IPR032568">
    <property type="entry name" value="DUF4926"/>
</dbReference>
<dbReference type="AlphaFoldDB" id="A0A346A222"/>
<dbReference type="RefSeq" id="WP_115693598.1">
    <property type="nucleotide sequence ID" value="NZ_CP031417.1"/>
</dbReference>
<dbReference type="KEGG" id="ptaw:DW352_23480"/>